<dbReference type="PANTHER" id="PTHR22929:SF0">
    <property type="entry name" value="TRANSCRIPTION FACTOR TFIIIB COMPONENT B'' HOMOLOG"/>
    <property type="match status" value="1"/>
</dbReference>
<organism evidence="2 3">
    <name type="scientific">Vittaforma corneae (strain ATCC 50505)</name>
    <name type="common">Microsporidian parasite</name>
    <name type="synonym">Nosema corneum</name>
    <dbReference type="NCBI Taxonomy" id="993615"/>
    <lineage>
        <taxon>Eukaryota</taxon>
        <taxon>Fungi</taxon>
        <taxon>Fungi incertae sedis</taxon>
        <taxon>Microsporidia</taxon>
        <taxon>Nosematidae</taxon>
        <taxon>Vittaforma</taxon>
    </lineage>
</organism>
<dbReference type="OrthoDB" id="272624at2759"/>
<dbReference type="GO" id="GO:0000126">
    <property type="term" value="C:transcription factor TFIIIB complex"/>
    <property type="evidence" value="ECO:0007669"/>
    <property type="project" value="TreeGrafter"/>
</dbReference>
<proteinExistence type="predicted"/>
<dbReference type="GO" id="GO:0001156">
    <property type="term" value="F:TFIIIC-class transcription factor complex binding"/>
    <property type="evidence" value="ECO:0007669"/>
    <property type="project" value="TreeGrafter"/>
</dbReference>
<dbReference type="GO" id="GO:0070898">
    <property type="term" value="P:RNA polymerase III preinitiation complex assembly"/>
    <property type="evidence" value="ECO:0007669"/>
    <property type="project" value="TreeGrafter"/>
</dbReference>
<gene>
    <name evidence="2" type="ORF">VICG_01300</name>
</gene>
<keyword evidence="3" id="KW-1185">Reference proteome</keyword>
<name>L2GMY9_VITCO</name>
<dbReference type="AlphaFoldDB" id="L2GMY9"/>
<reference evidence="3" key="1">
    <citation type="submission" date="2011-05" db="EMBL/GenBank/DDBJ databases">
        <title>The genome sequence of Vittaforma corneae strain ATCC 50505.</title>
        <authorList>
            <consortium name="The Broad Institute Genome Sequencing Platform"/>
            <person name="Cuomo C."/>
            <person name="Didier E."/>
            <person name="Bowers L."/>
            <person name="Young S.K."/>
            <person name="Zeng Q."/>
            <person name="Gargeya S."/>
            <person name="Fitzgerald M."/>
            <person name="Haas B."/>
            <person name="Abouelleil A."/>
            <person name="Alvarado L."/>
            <person name="Arachchi H.M."/>
            <person name="Berlin A."/>
            <person name="Chapman S.B."/>
            <person name="Gearin G."/>
            <person name="Goldberg J."/>
            <person name="Griggs A."/>
            <person name="Gujja S."/>
            <person name="Hansen M."/>
            <person name="Heiman D."/>
            <person name="Howarth C."/>
            <person name="Larimer J."/>
            <person name="Lui A."/>
            <person name="MacDonald P.J.P."/>
            <person name="McCowen C."/>
            <person name="Montmayeur A."/>
            <person name="Murphy C."/>
            <person name="Neiman D."/>
            <person name="Pearson M."/>
            <person name="Priest M."/>
            <person name="Roberts A."/>
            <person name="Saif S."/>
            <person name="Shea T."/>
            <person name="Sisk P."/>
            <person name="Stolte C."/>
            <person name="Sykes S."/>
            <person name="Wortman J."/>
            <person name="Nusbaum C."/>
            <person name="Birren B."/>
        </authorList>
    </citation>
    <scope>NUCLEOTIDE SEQUENCE [LARGE SCALE GENOMIC DNA]</scope>
    <source>
        <strain evidence="3">ATCC 50505</strain>
    </source>
</reference>
<evidence type="ECO:0000313" key="2">
    <source>
        <dbReference type="EMBL" id="ELA41667.1"/>
    </source>
</evidence>
<dbReference type="RefSeq" id="XP_007604746.1">
    <property type="nucleotide sequence ID" value="XM_007604684.1"/>
</dbReference>
<dbReference type="InParanoid" id="L2GMY9"/>
<protein>
    <recommendedName>
        <fullName evidence="1">Transcription factor TFIIIB component B'' Myb domain-containing protein</fullName>
    </recommendedName>
</protein>
<dbReference type="SUPFAM" id="SSF46689">
    <property type="entry name" value="Homeodomain-like"/>
    <property type="match status" value="1"/>
</dbReference>
<sequence>MKNKGNRKRWNREENDLFYSALECCGLDFSIMNLLFPDRTRSNLKDKYKRESKVNTHKIEDVLNSYKGFNVEKFEKLKSFLKKPLGPDQASECADEIEK</sequence>
<dbReference type="Proteomes" id="UP000011082">
    <property type="component" value="Unassembled WGS sequence"/>
</dbReference>
<feature type="domain" description="Transcription factor TFIIIB component B'' Myb" evidence="1">
    <location>
        <begin position="3"/>
        <end position="79"/>
    </location>
</feature>
<evidence type="ECO:0000313" key="3">
    <source>
        <dbReference type="Proteomes" id="UP000011082"/>
    </source>
</evidence>
<accession>L2GMY9</accession>
<evidence type="ECO:0000259" key="1">
    <source>
        <dbReference type="Pfam" id="PF15963"/>
    </source>
</evidence>
<dbReference type="EMBL" id="JH370140">
    <property type="protein sequence ID" value="ELA41667.1"/>
    <property type="molecule type" value="Genomic_DNA"/>
</dbReference>
<dbReference type="PANTHER" id="PTHR22929">
    <property type="entry name" value="RNA POLYMERASE III TRANSCRIPTION INITIATION FACTOR B"/>
    <property type="match status" value="1"/>
</dbReference>
<dbReference type="HOGENOM" id="CLU_2322166_0_0_1"/>
<dbReference type="Pfam" id="PF15963">
    <property type="entry name" value="Myb_DNA-bind_7"/>
    <property type="match status" value="1"/>
</dbReference>
<dbReference type="VEuPathDB" id="MicrosporidiaDB:VICG_01300"/>
<dbReference type="GeneID" id="19882011"/>
<dbReference type="InterPro" id="IPR039467">
    <property type="entry name" value="TFIIIB_B''_Myb"/>
</dbReference>
<dbReference type="STRING" id="993615.L2GMY9"/>
<dbReference type="OMA" id="YSALECC"/>
<dbReference type="Gene3D" id="1.10.10.60">
    <property type="entry name" value="Homeodomain-like"/>
    <property type="match status" value="1"/>
</dbReference>
<dbReference type="InterPro" id="IPR009057">
    <property type="entry name" value="Homeodomain-like_sf"/>
</dbReference>